<sequence length="72" mass="8007">MDAKKLFRSVSEKMCTDFKIAAHFVHKGTRGTARENSLRDFLAKGRLPAKYALGSGEVVGHVRDVSRQCDIV</sequence>
<proteinExistence type="predicted"/>
<dbReference type="EMBL" id="JBIMPM010000064">
    <property type="protein sequence ID" value="MFH5255696.1"/>
    <property type="molecule type" value="Genomic_DNA"/>
</dbReference>
<dbReference type="RefSeq" id="WP_395131458.1">
    <property type="nucleotide sequence ID" value="NZ_JBIMPM010000064.1"/>
</dbReference>
<evidence type="ECO:0000313" key="2">
    <source>
        <dbReference type="EMBL" id="MFH5255696.1"/>
    </source>
</evidence>
<gene>
    <name evidence="2" type="ORF">ACGTRS_31135</name>
</gene>
<evidence type="ECO:0000259" key="1">
    <source>
        <dbReference type="Pfam" id="PF20247"/>
    </source>
</evidence>
<organism evidence="2 3">
    <name type="scientific">Burkholderia semiarida</name>
    <dbReference type="NCBI Taxonomy" id="2843303"/>
    <lineage>
        <taxon>Bacteria</taxon>
        <taxon>Pseudomonadati</taxon>
        <taxon>Pseudomonadota</taxon>
        <taxon>Betaproteobacteria</taxon>
        <taxon>Burkholderiales</taxon>
        <taxon>Burkholderiaceae</taxon>
        <taxon>Burkholderia</taxon>
        <taxon>Burkholderia cepacia complex</taxon>
    </lineage>
</organism>
<keyword evidence="3" id="KW-1185">Reference proteome</keyword>
<feature type="non-terminal residue" evidence="2">
    <location>
        <position position="72"/>
    </location>
</feature>
<accession>A0ABW7LCM9</accession>
<evidence type="ECO:0000313" key="3">
    <source>
        <dbReference type="Proteomes" id="UP001609186"/>
    </source>
</evidence>
<protein>
    <submittedName>
        <fullName evidence="2">DUF6602 domain-containing protein</fullName>
    </submittedName>
</protein>
<feature type="domain" description="DUF6602" evidence="1">
    <location>
        <begin position="20"/>
        <end position="72"/>
    </location>
</feature>
<dbReference type="Pfam" id="PF20247">
    <property type="entry name" value="DUF6602"/>
    <property type="match status" value="1"/>
</dbReference>
<dbReference type="InterPro" id="IPR046537">
    <property type="entry name" value="DUF6602"/>
</dbReference>
<name>A0ABW7LCM9_9BURK</name>
<dbReference type="Proteomes" id="UP001609186">
    <property type="component" value="Unassembled WGS sequence"/>
</dbReference>
<comment type="caution">
    <text evidence="2">The sequence shown here is derived from an EMBL/GenBank/DDBJ whole genome shotgun (WGS) entry which is preliminary data.</text>
</comment>
<reference evidence="2 3" key="1">
    <citation type="submission" date="2024-10" db="EMBL/GenBank/DDBJ databases">
        <title>Burkholderia semiarida in Mexico.</title>
        <authorList>
            <person name="Estrada P."/>
        </authorList>
    </citation>
    <scope>NUCLEOTIDE SEQUENCE [LARGE SCALE GENOMIC DNA]</scope>
    <source>
        <strain evidence="2 3">CLM7-1</strain>
    </source>
</reference>